<feature type="compositionally biased region" description="Pro residues" evidence="1">
    <location>
        <begin position="938"/>
        <end position="957"/>
    </location>
</feature>
<feature type="compositionally biased region" description="Basic residues" evidence="1">
    <location>
        <begin position="980"/>
        <end position="989"/>
    </location>
</feature>
<organism evidence="3 4">
    <name type="scientific">Geodia barretti</name>
    <name type="common">Barrett's horny sponge</name>
    <dbReference type="NCBI Taxonomy" id="519541"/>
    <lineage>
        <taxon>Eukaryota</taxon>
        <taxon>Metazoa</taxon>
        <taxon>Porifera</taxon>
        <taxon>Demospongiae</taxon>
        <taxon>Heteroscleromorpha</taxon>
        <taxon>Tetractinellida</taxon>
        <taxon>Astrophorina</taxon>
        <taxon>Geodiidae</taxon>
        <taxon>Geodia</taxon>
    </lineage>
</organism>
<dbReference type="Proteomes" id="UP001174909">
    <property type="component" value="Unassembled WGS sequence"/>
</dbReference>
<feature type="chain" id="PRO_5041414380" evidence="2">
    <location>
        <begin position="19"/>
        <end position="1214"/>
    </location>
</feature>
<proteinExistence type="predicted"/>
<evidence type="ECO:0000256" key="1">
    <source>
        <dbReference type="SAM" id="MobiDB-lite"/>
    </source>
</evidence>
<dbReference type="PANTHER" id="PTHR33538:SF2">
    <property type="entry name" value="PROTEIN GAMETE EXPRESSED 1"/>
    <property type="match status" value="1"/>
</dbReference>
<protein>
    <submittedName>
        <fullName evidence="3">Protein brambleberry</fullName>
    </submittedName>
</protein>
<dbReference type="InterPro" id="IPR040346">
    <property type="entry name" value="GEX1/Brambleberry"/>
</dbReference>
<feature type="compositionally biased region" description="Polar residues" evidence="1">
    <location>
        <begin position="914"/>
        <end position="935"/>
    </location>
</feature>
<accession>A0AA35SQ68</accession>
<feature type="region of interest" description="Disordered" evidence="1">
    <location>
        <begin position="914"/>
        <end position="1214"/>
    </location>
</feature>
<evidence type="ECO:0000256" key="2">
    <source>
        <dbReference type="SAM" id="SignalP"/>
    </source>
</evidence>
<feature type="signal peptide" evidence="2">
    <location>
        <begin position="1"/>
        <end position="18"/>
    </location>
</feature>
<evidence type="ECO:0000313" key="4">
    <source>
        <dbReference type="Proteomes" id="UP001174909"/>
    </source>
</evidence>
<reference evidence="3" key="1">
    <citation type="submission" date="2023-03" db="EMBL/GenBank/DDBJ databases">
        <authorList>
            <person name="Steffen K."/>
            <person name="Cardenas P."/>
        </authorList>
    </citation>
    <scope>NUCLEOTIDE SEQUENCE</scope>
</reference>
<dbReference type="PANTHER" id="PTHR33538">
    <property type="entry name" value="PROTEIN GAMETE EXPRESSED 1"/>
    <property type="match status" value="1"/>
</dbReference>
<feature type="compositionally biased region" description="Basic residues" evidence="1">
    <location>
        <begin position="1097"/>
        <end position="1108"/>
    </location>
</feature>
<comment type="caution">
    <text evidence="3">The sequence shown here is derived from an EMBL/GenBank/DDBJ whole genome shotgun (WGS) entry which is preliminary data.</text>
</comment>
<sequence length="1214" mass="133967">MSVFVVVLAVTAIPTILCLECSNMTDYSVTLTPESTIAARGEVVTLTCNTTLPATFPQWLINDDLFTVTHLPRGFTASGSNLQFMFDGDVDIRCVFRLLSGGSIINICSNIARVITTGPRDELTTNSCQDVNIISFLNNVDGFIIDIVGLIGGNGTCNVSVSLTDCAESEHHIENNTQAKNEIGAATIDVPDATFYGDDVTVTVQSCLACEPLKYYLPKARPTEYRHIPRNYVGYVIDDISNNSTTGCFGKYINYEICIHSEGSNGCFPGRCGNGNVFMSSCNQSNDSERVGLKVNDPENDTIISIFCTLPSKNSCEGSYSEVMLHNIALLTCDENAEYKEGKCVCRENYTGDGIVCRKREAPPQPRELFLSMDCNVPVSDGRPGVFSWMDGERDDGVVYPGAQKAVVKLSPPGDTVCSGVTDTRCTFNITTEDYYTVSLTLTNDAGSSEPVSLSFKTMVFQLIEDNLRGNEPSVQVTVNEYCSNTNVNVSFGEREKGSNNSCDLQDFQSATLAPDVAMKFYVNETIVMLSDGYEYCFNISSFREPSSSPSPKPTSETDEGLSGGAIAGIVIGVAAGGDGSEPSVLGVDRSRLELGEAGLRELEGKAAHSPCWRDAVDQLDLSCKLLSDMEQSKLAVAFANCHLAKSGRATYPCSEEMSVRECTEPMNTEAYQTYTHFFTHTGHICYFIQIELWQGRTEGLIGRLSHTSTKALFKLERSLEYHVAMDEKQDTALRNQDRILEQDRQIASSLRKTHVDMEASFGQMSAMAEQQKAMLGEMFGSLQSSVEAVRGLMTLVVVEFVGWGTLAWFCLAWLVVMLLPQFHFSRFKLLVVLVVEGMVEVCVRRLYGFLIIAGDTPPSDLSVLHNMLWACRYLCVGACLLQYMWEWYHYQDYGERNYRLLAEIRQLLGNGRSSSLHLPQQTTGVHPSGGTTKKTPIPLPYIPTQPPITSQPPPPYLEDFADTPDSTQFTPRHQDPHSHPHSTHKHSHFVLSSDEDDNLPDNDRAASRTKTSVSRRLREQKSWKHSQGDREEPSFSLLRTGQLFSDDDKDTPDNSQNLLTRSPIRSTTSSKNTCLSNTPRATSSSGGPRSTGRRAGSSRRTTRRPQRRPVSAAAEGEKPQSTSDPEPEKEVTEERDEAPVSGDIGRRSLRSSADQMTAQLTTPTTPSEPHPLPQPSSATKPHLRAHSRSSTPAPETRTNSRYFFRDRTPKPQK</sequence>
<feature type="compositionally biased region" description="Low complexity" evidence="1">
    <location>
        <begin position="1080"/>
        <end position="1096"/>
    </location>
</feature>
<feature type="compositionally biased region" description="Basic and acidic residues" evidence="1">
    <location>
        <begin position="1204"/>
        <end position="1214"/>
    </location>
</feature>
<dbReference type="EMBL" id="CASHTH010002706">
    <property type="protein sequence ID" value="CAI8033943.1"/>
    <property type="molecule type" value="Genomic_DNA"/>
</dbReference>
<feature type="compositionally biased region" description="Polar residues" evidence="1">
    <location>
        <begin position="1054"/>
        <end position="1079"/>
    </location>
</feature>
<dbReference type="AlphaFoldDB" id="A0AA35SQ68"/>
<name>A0AA35SQ68_GEOBA</name>
<feature type="compositionally biased region" description="Polar residues" evidence="1">
    <location>
        <begin position="1189"/>
        <end position="1202"/>
    </location>
</feature>
<gene>
    <name evidence="3" type="ORF">GBAR_LOCUS19134</name>
</gene>
<feature type="compositionally biased region" description="Polar residues" evidence="1">
    <location>
        <begin position="1151"/>
        <end position="1166"/>
    </location>
</feature>
<keyword evidence="2" id="KW-0732">Signal</keyword>
<keyword evidence="4" id="KW-1185">Reference proteome</keyword>
<evidence type="ECO:0000313" key="3">
    <source>
        <dbReference type="EMBL" id="CAI8033943.1"/>
    </source>
</evidence>
<feature type="compositionally biased region" description="Basic and acidic residues" evidence="1">
    <location>
        <begin position="1017"/>
        <end position="1034"/>
    </location>
</feature>